<accession>A0A1Y6MFK6</accession>
<evidence type="ECO:0000313" key="2">
    <source>
        <dbReference type="Proteomes" id="UP000195719"/>
    </source>
</evidence>
<evidence type="ECO:0008006" key="3">
    <source>
        <dbReference type="Google" id="ProtNLM"/>
    </source>
</evidence>
<dbReference type="EMBL" id="FYAJ01000003">
    <property type="protein sequence ID" value="SMY35365.1"/>
    <property type="molecule type" value="Genomic_DNA"/>
</dbReference>
<sequence>MKKILLIALGTVAIMTGCKTLPVPGTANMSNPAADHCVQHGGTHKIITNKDGSQAGVCQFDNGSQCDAWAFKRGNCSQENNAPIVY</sequence>
<organism evidence="1 2">
    <name type="scientific">Photobacterium andalusiense</name>
    <dbReference type="NCBI Taxonomy" id="2204296"/>
    <lineage>
        <taxon>Bacteria</taxon>
        <taxon>Pseudomonadati</taxon>
        <taxon>Pseudomonadota</taxon>
        <taxon>Gammaproteobacteria</taxon>
        <taxon>Vibrionales</taxon>
        <taxon>Vibrionaceae</taxon>
        <taxon>Photobacterium</taxon>
    </lineage>
</organism>
<dbReference type="PANTHER" id="PTHR38008:SF2">
    <property type="entry name" value="HEMOLYSIN"/>
    <property type="match status" value="1"/>
</dbReference>
<dbReference type="PANTHER" id="PTHR38008">
    <property type="entry name" value="HEMOLYSIN-RELATED"/>
    <property type="match status" value="1"/>
</dbReference>
<dbReference type="AlphaFoldDB" id="A0A1Y6MFK6"/>
<protein>
    <recommendedName>
        <fullName evidence="3">Hemolysin</fullName>
    </recommendedName>
</protein>
<keyword evidence="2" id="KW-1185">Reference proteome</keyword>
<dbReference type="RefSeq" id="WP_087853702.1">
    <property type="nucleotide sequence ID" value="NZ_FYAJ01000003.1"/>
</dbReference>
<evidence type="ECO:0000313" key="1">
    <source>
        <dbReference type="EMBL" id="SMY35365.1"/>
    </source>
</evidence>
<proteinExistence type="predicted"/>
<dbReference type="Proteomes" id="UP000195719">
    <property type="component" value="Unassembled WGS sequence"/>
</dbReference>
<dbReference type="InterPro" id="IPR005590">
    <property type="entry name" value="DUF333"/>
</dbReference>
<gene>
    <name evidence="1" type="ORF">PAND9192_02038</name>
</gene>
<dbReference type="Pfam" id="PF03891">
    <property type="entry name" value="DUF333"/>
    <property type="match status" value="1"/>
</dbReference>
<dbReference type="PROSITE" id="PS51257">
    <property type="entry name" value="PROKAR_LIPOPROTEIN"/>
    <property type="match status" value="1"/>
</dbReference>
<reference evidence="2" key="1">
    <citation type="submission" date="2017-06" db="EMBL/GenBank/DDBJ databases">
        <authorList>
            <person name="Rodrigo-Torres L."/>
            <person name="Arahal R.D."/>
            <person name="Lucena T."/>
        </authorList>
    </citation>
    <scope>NUCLEOTIDE SEQUENCE [LARGE SCALE GENOMIC DNA]</scope>
    <source>
        <strain evidence="2">CECT 9192</strain>
    </source>
</reference>
<name>A0A1Y6MFK6_9GAMM</name>